<dbReference type="EMBL" id="JARBHB010000014">
    <property type="protein sequence ID" value="KAJ8868597.1"/>
    <property type="molecule type" value="Genomic_DNA"/>
</dbReference>
<keyword evidence="2" id="KW-0238">DNA-binding</keyword>
<dbReference type="Gene3D" id="1.10.10.60">
    <property type="entry name" value="Homeodomain-like"/>
    <property type="match status" value="1"/>
</dbReference>
<dbReference type="Pfam" id="PF03221">
    <property type="entry name" value="HTH_Tnp_Tc5"/>
    <property type="match status" value="1"/>
</dbReference>
<evidence type="ECO:0000313" key="5">
    <source>
        <dbReference type="Proteomes" id="UP001159363"/>
    </source>
</evidence>
<reference evidence="4 5" key="1">
    <citation type="submission" date="2023-02" db="EMBL/GenBank/DDBJ databases">
        <title>LHISI_Scaffold_Assembly.</title>
        <authorList>
            <person name="Stuart O.P."/>
            <person name="Cleave R."/>
            <person name="Magrath M.J.L."/>
            <person name="Mikheyev A.S."/>
        </authorList>
    </citation>
    <scope>NUCLEOTIDE SEQUENCE [LARGE SCALE GENOMIC DNA]</scope>
    <source>
        <strain evidence="4">Daus_M_001</strain>
        <tissue evidence="4">Leg muscle</tissue>
    </source>
</reference>
<feature type="domain" description="HTH CENPB-type" evidence="3">
    <location>
        <begin position="197"/>
        <end position="270"/>
    </location>
</feature>
<keyword evidence="5" id="KW-1185">Reference proteome</keyword>
<sequence>MLNLGLEGSNEARLVISVPASFDTSARYVTSRVVPSQAASSVQSVSDWSPDDYKSPNLHSKQMLNDRNSSRLFSALDNPTQVIDFNDTCRSMKSVSKNDCGPVPKKKKLKVVPMNRLDPNCAISSENSQEQRIPQNSLTEVDPARMATVMEYVNQWGTTQKMSKGLRRSYDANLKIIVANYAMQTNNCQAAWKYGVTERGPKKGSSYEVEQQVVNFLKENRNKRVPISRDMIRLKAQEIAQELNIPQTIFKVSVGWCVRMMGCCGFSLLRRTSLAQRLLKDFEEKLVAFQWHVIGLRKRHKYLCGQMGNADETAHVGEQHQCPSLEVSKNAASRVPWMALGATSADRMQMTVMETAATVAALVAASHSVMMNDMNALLPTITAS</sequence>
<name>A0ABQ9G835_9NEOP</name>
<organism evidence="4 5">
    <name type="scientific">Dryococelus australis</name>
    <dbReference type="NCBI Taxonomy" id="614101"/>
    <lineage>
        <taxon>Eukaryota</taxon>
        <taxon>Metazoa</taxon>
        <taxon>Ecdysozoa</taxon>
        <taxon>Arthropoda</taxon>
        <taxon>Hexapoda</taxon>
        <taxon>Insecta</taxon>
        <taxon>Pterygota</taxon>
        <taxon>Neoptera</taxon>
        <taxon>Polyneoptera</taxon>
        <taxon>Phasmatodea</taxon>
        <taxon>Verophasmatodea</taxon>
        <taxon>Anareolatae</taxon>
        <taxon>Phasmatidae</taxon>
        <taxon>Eurycanthinae</taxon>
        <taxon>Dryococelus</taxon>
    </lineage>
</organism>
<dbReference type="InterPro" id="IPR018586">
    <property type="entry name" value="Brinker_DNA-bd"/>
</dbReference>
<accession>A0ABQ9G835</accession>
<comment type="subcellular location">
    <subcellularLocation>
        <location evidence="1">Nucleus</location>
    </subcellularLocation>
</comment>
<proteinExistence type="predicted"/>
<protein>
    <recommendedName>
        <fullName evidence="3">HTH CENPB-type domain-containing protein</fullName>
    </recommendedName>
</protein>
<evidence type="ECO:0000256" key="1">
    <source>
        <dbReference type="ARBA" id="ARBA00004123"/>
    </source>
</evidence>
<dbReference type="SMART" id="SM00674">
    <property type="entry name" value="CENPB"/>
    <property type="match status" value="1"/>
</dbReference>
<dbReference type="InterPro" id="IPR009057">
    <property type="entry name" value="Homeodomain-like_sf"/>
</dbReference>
<evidence type="ECO:0000256" key="2">
    <source>
        <dbReference type="ARBA" id="ARBA00023125"/>
    </source>
</evidence>
<dbReference type="InterPro" id="IPR006600">
    <property type="entry name" value="HTH_CenpB_DNA-bd_dom"/>
</dbReference>
<gene>
    <name evidence="4" type="ORF">PR048_030135</name>
</gene>
<evidence type="ECO:0000313" key="4">
    <source>
        <dbReference type="EMBL" id="KAJ8868597.1"/>
    </source>
</evidence>
<comment type="caution">
    <text evidence="4">The sequence shown here is derived from an EMBL/GenBank/DDBJ whole genome shotgun (WGS) entry which is preliminary data.</text>
</comment>
<dbReference type="SUPFAM" id="SSF46689">
    <property type="entry name" value="Homeodomain-like"/>
    <property type="match status" value="1"/>
</dbReference>
<evidence type="ECO:0000259" key="3">
    <source>
        <dbReference type="PROSITE" id="PS51253"/>
    </source>
</evidence>
<dbReference type="Proteomes" id="UP001159363">
    <property type="component" value="Chromosome 13"/>
</dbReference>
<dbReference type="Pfam" id="PF09607">
    <property type="entry name" value="BrkDBD"/>
    <property type="match status" value="1"/>
</dbReference>
<dbReference type="PROSITE" id="PS51253">
    <property type="entry name" value="HTH_CENPB"/>
    <property type="match status" value="1"/>
</dbReference>